<evidence type="ECO:0000256" key="1">
    <source>
        <dbReference type="ARBA" id="ARBA00011489"/>
    </source>
</evidence>
<name>A0AAV5ER61_ELECO</name>
<comment type="subunit">
    <text evidence="1">Homodimer and heterodimers.</text>
</comment>
<protein>
    <recommendedName>
        <fullName evidence="5">CASP-like protein</fullName>
    </recommendedName>
</protein>
<dbReference type="GO" id="GO:0016020">
    <property type="term" value="C:membrane"/>
    <property type="evidence" value="ECO:0007669"/>
    <property type="project" value="TreeGrafter"/>
</dbReference>
<evidence type="ECO:0000256" key="2">
    <source>
        <dbReference type="SAM" id="Phobius"/>
    </source>
</evidence>
<dbReference type="PANTHER" id="PTHR32021:SF51">
    <property type="entry name" value="CASP-LIKE PROTEIN 5B3"/>
    <property type="match status" value="1"/>
</dbReference>
<dbReference type="InterPro" id="IPR045009">
    <property type="entry name" value="CASPL-5"/>
</dbReference>
<keyword evidence="2" id="KW-0812">Transmembrane</keyword>
<evidence type="ECO:0000313" key="3">
    <source>
        <dbReference type="EMBL" id="GJN24601.1"/>
    </source>
</evidence>
<sequence>MTSSYTLATNSYSTFRYGMAILSLASASASAGVAFFFERDTNLCKIYTPQLCTYYTLSVILAFMTWSFAAASAASVFWVLVSMN</sequence>
<evidence type="ECO:0008006" key="5">
    <source>
        <dbReference type="Google" id="ProtNLM"/>
    </source>
</evidence>
<feature type="transmembrane region" description="Helical" evidence="2">
    <location>
        <begin position="57"/>
        <end position="81"/>
    </location>
</feature>
<reference evidence="3" key="1">
    <citation type="journal article" date="2018" name="DNA Res.">
        <title>Multiple hybrid de novo genome assembly of finger millet, an orphan allotetraploid crop.</title>
        <authorList>
            <person name="Hatakeyama M."/>
            <person name="Aluri S."/>
            <person name="Balachadran M.T."/>
            <person name="Sivarajan S.R."/>
            <person name="Patrignani A."/>
            <person name="Gruter S."/>
            <person name="Poveda L."/>
            <person name="Shimizu-Inatsugi R."/>
            <person name="Baeten J."/>
            <person name="Francoijs K.J."/>
            <person name="Nataraja K.N."/>
            <person name="Reddy Y.A.N."/>
            <person name="Phadnis S."/>
            <person name="Ravikumar R.L."/>
            <person name="Schlapbach R."/>
            <person name="Sreeman S.M."/>
            <person name="Shimizu K.K."/>
        </authorList>
    </citation>
    <scope>NUCLEOTIDE SEQUENCE</scope>
</reference>
<reference evidence="3" key="2">
    <citation type="submission" date="2021-12" db="EMBL/GenBank/DDBJ databases">
        <title>Resequencing data analysis of finger millet.</title>
        <authorList>
            <person name="Hatakeyama M."/>
            <person name="Aluri S."/>
            <person name="Balachadran M.T."/>
            <person name="Sivarajan S.R."/>
            <person name="Poveda L."/>
            <person name="Shimizu-Inatsugi R."/>
            <person name="Schlapbach R."/>
            <person name="Sreeman S.M."/>
            <person name="Shimizu K.K."/>
        </authorList>
    </citation>
    <scope>NUCLEOTIDE SEQUENCE</scope>
</reference>
<dbReference type="EMBL" id="BQKI01000077">
    <property type="protein sequence ID" value="GJN24601.1"/>
    <property type="molecule type" value="Genomic_DNA"/>
</dbReference>
<comment type="caution">
    <text evidence="3">The sequence shown here is derived from an EMBL/GenBank/DDBJ whole genome shotgun (WGS) entry which is preliminary data.</text>
</comment>
<gene>
    <name evidence="3" type="primary">gb12352</name>
    <name evidence="3" type="ORF">PR202_gb12352</name>
</gene>
<keyword evidence="4" id="KW-1185">Reference proteome</keyword>
<dbReference type="AlphaFoldDB" id="A0AAV5ER61"/>
<feature type="transmembrane region" description="Helical" evidence="2">
    <location>
        <begin position="15"/>
        <end position="37"/>
    </location>
</feature>
<keyword evidence="2" id="KW-0472">Membrane</keyword>
<accession>A0AAV5ER61</accession>
<dbReference type="Proteomes" id="UP001054889">
    <property type="component" value="Unassembled WGS sequence"/>
</dbReference>
<keyword evidence="2" id="KW-1133">Transmembrane helix</keyword>
<organism evidence="3 4">
    <name type="scientific">Eleusine coracana subsp. coracana</name>
    <dbReference type="NCBI Taxonomy" id="191504"/>
    <lineage>
        <taxon>Eukaryota</taxon>
        <taxon>Viridiplantae</taxon>
        <taxon>Streptophyta</taxon>
        <taxon>Embryophyta</taxon>
        <taxon>Tracheophyta</taxon>
        <taxon>Spermatophyta</taxon>
        <taxon>Magnoliopsida</taxon>
        <taxon>Liliopsida</taxon>
        <taxon>Poales</taxon>
        <taxon>Poaceae</taxon>
        <taxon>PACMAD clade</taxon>
        <taxon>Chloridoideae</taxon>
        <taxon>Cynodonteae</taxon>
        <taxon>Eleusininae</taxon>
        <taxon>Eleusine</taxon>
    </lineage>
</organism>
<proteinExistence type="predicted"/>
<dbReference type="PANTHER" id="PTHR32021">
    <property type="entry name" value="CASP-LIKE PROTEIN 5B3"/>
    <property type="match status" value="1"/>
</dbReference>
<evidence type="ECO:0000313" key="4">
    <source>
        <dbReference type="Proteomes" id="UP001054889"/>
    </source>
</evidence>